<dbReference type="SUPFAM" id="SSF55781">
    <property type="entry name" value="GAF domain-like"/>
    <property type="match status" value="2"/>
</dbReference>
<sequence>MDNAGNSGPYTIDSSRFMESVRMFQEMTSSLAGTFELQPFLEHAIKSYKHFSKSSRCAIFLVNDERSKLIMKANEGYKVTMHEYDYNVAIDEPKIGLTVWVAKNKVLFSAKSFDEIKKHPAWLGKHDTPEYSEGDKCTSLIVVPLIVNMESLGVIKAENKIPDQQHPEGYFSEQDEYDLQIFANTIAVAIESLKKIEKLKQSITDKDNFINAIAKFFVYYKGGSSLYNILDSIVIWIRDVCNATACSIFLKNNSGTKLVMKASRGFSVDLRDKATYDLNTKQFELNEGLTVRIFKNRENIYATNREELEKQPAFLAKYDNEYLKGMRVVSFIGLPLIVGNEVLGVLKAEMAEDDSSGKISQQYFSNKTYQMLDIL</sequence>
<keyword evidence="3" id="KW-1185">Reference proteome</keyword>
<evidence type="ECO:0000259" key="1">
    <source>
        <dbReference type="SMART" id="SM00065"/>
    </source>
</evidence>
<dbReference type="Pfam" id="PF13492">
    <property type="entry name" value="GAF_3"/>
    <property type="match status" value="1"/>
</dbReference>
<evidence type="ECO:0000313" key="2">
    <source>
        <dbReference type="EMBL" id="KJU82374.1"/>
    </source>
</evidence>
<accession>A0A0F3GK96</accession>
<comment type="caution">
    <text evidence="2">The sequence shown here is derived from an EMBL/GenBank/DDBJ whole genome shotgun (WGS) entry which is preliminary data.</text>
</comment>
<dbReference type="Pfam" id="PF01590">
    <property type="entry name" value="GAF"/>
    <property type="match status" value="1"/>
</dbReference>
<feature type="non-terminal residue" evidence="2">
    <location>
        <position position="375"/>
    </location>
</feature>
<evidence type="ECO:0000313" key="3">
    <source>
        <dbReference type="Proteomes" id="UP000033423"/>
    </source>
</evidence>
<dbReference type="SMART" id="SM00065">
    <property type="entry name" value="GAF"/>
    <property type="match status" value="1"/>
</dbReference>
<protein>
    <submittedName>
        <fullName evidence="2">Stage II sporulation protein E</fullName>
    </submittedName>
</protein>
<dbReference type="EMBL" id="LACI01002341">
    <property type="protein sequence ID" value="KJU82374.1"/>
    <property type="molecule type" value="Genomic_DNA"/>
</dbReference>
<name>A0A0F3GK96_9BACT</name>
<dbReference type="Gene3D" id="3.30.450.40">
    <property type="match status" value="2"/>
</dbReference>
<dbReference type="InterPro" id="IPR029016">
    <property type="entry name" value="GAF-like_dom_sf"/>
</dbReference>
<dbReference type="AlphaFoldDB" id="A0A0F3GK96"/>
<feature type="domain" description="GAF" evidence="1">
    <location>
        <begin position="36"/>
        <end position="200"/>
    </location>
</feature>
<proteinExistence type="predicted"/>
<gene>
    <name evidence="2" type="ORF">MBAV_005431</name>
</gene>
<dbReference type="Proteomes" id="UP000033423">
    <property type="component" value="Unassembled WGS sequence"/>
</dbReference>
<dbReference type="InterPro" id="IPR003018">
    <property type="entry name" value="GAF"/>
</dbReference>
<organism evidence="2 3">
    <name type="scientific">Candidatus Magnetobacterium bavaricum</name>
    <dbReference type="NCBI Taxonomy" id="29290"/>
    <lineage>
        <taxon>Bacteria</taxon>
        <taxon>Pseudomonadati</taxon>
        <taxon>Nitrospirota</taxon>
        <taxon>Thermodesulfovibrionia</taxon>
        <taxon>Thermodesulfovibrionales</taxon>
        <taxon>Candidatus Magnetobacteriaceae</taxon>
        <taxon>Candidatus Magnetobacterium</taxon>
    </lineage>
</organism>
<reference evidence="2 3" key="1">
    <citation type="submission" date="2015-02" db="EMBL/GenBank/DDBJ databases">
        <title>Single-cell genomics of uncultivated deep-branching MTB reveals a conserved set of magnetosome genes.</title>
        <authorList>
            <person name="Kolinko S."/>
            <person name="Richter M."/>
            <person name="Glockner F.O."/>
            <person name="Brachmann A."/>
            <person name="Schuler D."/>
        </authorList>
    </citation>
    <scope>NUCLEOTIDE SEQUENCE [LARGE SCALE GENOMIC DNA]</scope>
    <source>
        <strain evidence="2">TM-1</strain>
    </source>
</reference>